<evidence type="ECO:0000313" key="2">
    <source>
        <dbReference type="Proteomes" id="UP001642360"/>
    </source>
</evidence>
<organism evidence="1 2">
    <name type="scientific">Ilex paraguariensis</name>
    <name type="common">yerba mate</name>
    <dbReference type="NCBI Taxonomy" id="185542"/>
    <lineage>
        <taxon>Eukaryota</taxon>
        <taxon>Viridiplantae</taxon>
        <taxon>Streptophyta</taxon>
        <taxon>Embryophyta</taxon>
        <taxon>Tracheophyta</taxon>
        <taxon>Spermatophyta</taxon>
        <taxon>Magnoliopsida</taxon>
        <taxon>eudicotyledons</taxon>
        <taxon>Gunneridae</taxon>
        <taxon>Pentapetalae</taxon>
        <taxon>asterids</taxon>
        <taxon>campanulids</taxon>
        <taxon>Aquifoliales</taxon>
        <taxon>Aquifoliaceae</taxon>
        <taxon>Ilex</taxon>
    </lineage>
</organism>
<name>A0ABC8RDS9_9AQUA</name>
<dbReference type="Proteomes" id="UP001642360">
    <property type="component" value="Unassembled WGS sequence"/>
</dbReference>
<evidence type="ECO:0000313" key="1">
    <source>
        <dbReference type="EMBL" id="CAK9143135.1"/>
    </source>
</evidence>
<reference evidence="1 2" key="1">
    <citation type="submission" date="2024-02" db="EMBL/GenBank/DDBJ databases">
        <authorList>
            <person name="Vignale AGUSTIN F."/>
            <person name="Sosa J E."/>
            <person name="Modenutti C."/>
        </authorList>
    </citation>
    <scope>NUCLEOTIDE SEQUENCE [LARGE SCALE GENOMIC DNA]</scope>
</reference>
<dbReference type="Gene3D" id="3.30.200.20">
    <property type="entry name" value="Phosphorylase Kinase, domain 1"/>
    <property type="match status" value="1"/>
</dbReference>
<sequence length="73" mass="8582">MQKKQSWPNQCPLSPDHLRIKSEPEYMTILSDGTDVWEINPQYLVLESKIASRSYGDLYKSTYRMLEVAIKFL</sequence>
<gene>
    <name evidence="1" type="ORF">ILEXP_LOCUS10830</name>
</gene>
<protein>
    <submittedName>
        <fullName evidence="1">Uncharacterized protein</fullName>
    </submittedName>
</protein>
<dbReference type="AlphaFoldDB" id="A0ABC8RDS9"/>
<proteinExistence type="predicted"/>
<comment type="caution">
    <text evidence="1">The sequence shown here is derived from an EMBL/GenBank/DDBJ whole genome shotgun (WGS) entry which is preliminary data.</text>
</comment>
<keyword evidence="2" id="KW-1185">Reference proteome</keyword>
<accession>A0ABC8RDS9</accession>
<dbReference type="EMBL" id="CAUOFW020001280">
    <property type="protein sequence ID" value="CAK9143135.1"/>
    <property type="molecule type" value="Genomic_DNA"/>
</dbReference>